<accession>A0A0F9CRF1</accession>
<proteinExistence type="predicted"/>
<evidence type="ECO:0000256" key="1">
    <source>
        <dbReference type="SAM" id="MobiDB-lite"/>
    </source>
</evidence>
<dbReference type="EMBL" id="LAZR01042973">
    <property type="protein sequence ID" value="KKL08206.1"/>
    <property type="molecule type" value="Genomic_DNA"/>
</dbReference>
<reference evidence="2" key="1">
    <citation type="journal article" date="2015" name="Nature">
        <title>Complex archaea that bridge the gap between prokaryotes and eukaryotes.</title>
        <authorList>
            <person name="Spang A."/>
            <person name="Saw J.H."/>
            <person name="Jorgensen S.L."/>
            <person name="Zaremba-Niedzwiedzka K."/>
            <person name="Martijn J."/>
            <person name="Lind A.E."/>
            <person name="van Eijk R."/>
            <person name="Schleper C."/>
            <person name="Guy L."/>
            <person name="Ettema T.J."/>
        </authorList>
    </citation>
    <scope>NUCLEOTIDE SEQUENCE</scope>
</reference>
<organism evidence="2">
    <name type="scientific">marine sediment metagenome</name>
    <dbReference type="NCBI Taxonomy" id="412755"/>
    <lineage>
        <taxon>unclassified sequences</taxon>
        <taxon>metagenomes</taxon>
        <taxon>ecological metagenomes</taxon>
    </lineage>
</organism>
<feature type="region of interest" description="Disordered" evidence="1">
    <location>
        <begin position="127"/>
        <end position="150"/>
    </location>
</feature>
<protein>
    <recommendedName>
        <fullName evidence="3">Integrase SAM-like N-terminal domain-containing protein</fullName>
    </recommendedName>
</protein>
<name>A0A0F9CRF1_9ZZZZ</name>
<gene>
    <name evidence="2" type="ORF">LCGC14_2578160</name>
</gene>
<evidence type="ECO:0008006" key="3">
    <source>
        <dbReference type="Google" id="ProtNLM"/>
    </source>
</evidence>
<dbReference type="AlphaFoldDB" id="A0A0F9CRF1"/>
<sequence length="168" mass="18704">MTEGDGQLPAALDGYANFLAGRELALPKHQPYLPRWVRGFLHFPQAHGGCTFEQTLDLFLAEIGGRAGVRPWQIQQAADAVRSHRACSRPNRPFPRCHALPALPTLPPADELAAPPPTRIDLPAGRQVTRKRRHPQWRHSRPRWSSLPTCPPKAEAALAMDCFTERGD</sequence>
<evidence type="ECO:0000313" key="2">
    <source>
        <dbReference type="EMBL" id="KKL08206.1"/>
    </source>
</evidence>
<comment type="caution">
    <text evidence="2">The sequence shown here is derived from an EMBL/GenBank/DDBJ whole genome shotgun (WGS) entry which is preliminary data.</text>
</comment>
<feature type="compositionally biased region" description="Basic residues" evidence="1">
    <location>
        <begin position="128"/>
        <end position="142"/>
    </location>
</feature>